<feature type="compositionally biased region" description="Basic and acidic residues" evidence="1">
    <location>
        <begin position="342"/>
        <end position="362"/>
    </location>
</feature>
<feature type="compositionally biased region" description="Polar residues" evidence="1">
    <location>
        <begin position="689"/>
        <end position="704"/>
    </location>
</feature>
<feature type="compositionally biased region" description="Polar residues" evidence="1">
    <location>
        <begin position="639"/>
        <end position="655"/>
    </location>
</feature>
<feature type="region of interest" description="Disordered" evidence="1">
    <location>
        <begin position="1"/>
        <end position="97"/>
    </location>
</feature>
<sequence>MAGNTKYTQIHETAGSSSQMETRKEAPLSDNNVSSYAMRNIHYQHEDKSTENDRPAEQVHQILETGKTEEKFSSNAYGSGPSVEEPKVNNKFPDKTNIKSYDEESNLLGSSVYSHGPLVDNQGDRVVDHKHHQFSPHLKSGHIDYGQTHNLVTEESLNKPGMDTPPSRVESSEKETSAVPEEGLGNALSNGFKTNEDISKVGDQNIQLQSEVISTPTGIESAANSETEAPYEQRGHQALYQSQVQHLHSNVKDANEEMNANNLVASGEQNSRATDEARKIPIENSNDSLPLEGDTSDKGAFGEDQLRPHKIIESSFDEELTHRIVTGPSYQQGNHAVPIEQTTEKETEDASHIGSDKTEESSKMSPGPSLPFREGSNPSESSHLNMELAKSQTEQSVDASTPSSIKTASGGSENEEITQQDTSHQRFSASTVDARAEHEDTFTNDASSHKGQENMEVSQGSAENASDTNDGSSARLINSQGQHEANIEIPSSLSYREGSSSTMFSHQNEELSKDQGEQSSTSEETEAIRQKETSHKLVSESRVDSTFDHENTFANGADSHQGQVNMETLQSNVALQPNTNDASSDNSHGHMSNQREEQSVETSAPSTEAARVLPFGSQTEATKQQDTSNEISSGGPVNEANSNQEQQRVESLQSSMEHETEANSGSSENLYNSPGHASNQQEAGRDTSHSSSYREGSNPKTFSHQNEELTNAHRGKSVAALSPSSESARVGSLSSSNIEVATQNETSQQMVSASAVDTRPDREDTFFHGTSSHQGEEHVETSQSNAEHGPERNYGPSDSSSNSPGLTLSSYKHREFKVGTPEVSNEMPVSDQSKAASEEQQPLHGTETKSERISEGSRNNQQKENDHDNKKPENVIRILSKKV</sequence>
<feature type="region of interest" description="Disordered" evidence="1">
    <location>
        <begin position="155"/>
        <end position="191"/>
    </location>
</feature>
<reference evidence="2" key="1">
    <citation type="submission" date="2023-01" db="EMBL/GenBank/DDBJ databases">
        <title>Genome assembly of the deep-sea coral Lophelia pertusa.</title>
        <authorList>
            <person name="Herrera S."/>
            <person name="Cordes E."/>
        </authorList>
    </citation>
    <scope>NUCLEOTIDE SEQUENCE</scope>
    <source>
        <strain evidence="2">USNM1676648</strain>
        <tissue evidence="2">Polyp</tissue>
    </source>
</reference>
<feature type="compositionally biased region" description="Polar residues" evidence="1">
    <location>
        <begin position="662"/>
        <end position="682"/>
    </location>
</feature>
<feature type="compositionally biased region" description="Polar residues" evidence="1">
    <location>
        <begin position="376"/>
        <end position="412"/>
    </location>
</feature>
<feature type="compositionally biased region" description="Basic and acidic residues" evidence="1">
    <location>
        <begin position="846"/>
        <end position="874"/>
    </location>
</feature>
<evidence type="ECO:0000313" key="3">
    <source>
        <dbReference type="Proteomes" id="UP001163046"/>
    </source>
</evidence>
<feature type="compositionally biased region" description="Basic and acidic residues" evidence="1">
    <location>
        <begin position="43"/>
        <end position="57"/>
    </location>
</feature>
<proteinExistence type="predicted"/>
<feature type="compositionally biased region" description="Basic and acidic residues" evidence="1">
    <location>
        <begin position="295"/>
        <end position="312"/>
    </location>
</feature>
<comment type="caution">
    <text evidence="2">The sequence shown here is derived from an EMBL/GenBank/DDBJ whole genome shotgun (WGS) entry which is preliminary data.</text>
</comment>
<evidence type="ECO:0000313" key="2">
    <source>
        <dbReference type="EMBL" id="KAJ7374911.1"/>
    </source>
</evidence>
<feature type="compositionally biased region" description="Polar residues" evidence="1">
    <location>
        <begin position="419"/>
        <end position="431"/>
    </location>
</feature>
<feature type="region of interest" description="Disordered" evidence="1">
    <location>
        <begin position="264"/>
        <end position="883"/>
    </location>
</feature>
<dbReference type="Proteomes" id="UP001163046">
    <property type="component" value="Unassembled WGS sequence"/>
</dbReference>
<name>A0A9W9Z495_9CNID</name>
<feature type="compositionally biased region" description="Basic and acidic residues" evidence="1">
    <location>
        <begin position="434"/>
        <end position="453"/>
    </location>
</feature>
<feature type="compositionally biased region" description="Polar residues" evidence="1">
    <location>
        <begin position="830"/>
        <end position="840"/>
    </location>
</feature>
<dbReference type="EMBL" id="MU826827">
    <property type="protein sequence ID" value="KAJ7374911.1"/>
    <property type="molecule type" value="Genomic_DNA"/>
</dbReference>
<keyword evidence="3" id="KW-1185">Reference proteome</keyword>
<evidence type="ECO:0000256" key="1">
    <source>
        <dbReference type="SAM" id="MobiDB-lite"/>
    </source>
</evidence>
<gene>
    <name evidence="2" type="ORF">OS493_005269</name>
</gene>
<organism evidence="2 3">
    <name type="scientific">Desmophyllum pertusum</name>
    <dbReference type="NCBI Taxonomy" id="174260"/>
    <lineage>
        <taxon>Eukaryota</taxon>
        <taxon>Metazoa</taxon>
        <taxon>Cnidaria</taxon>
        <taxon>Anthozoa</taxon>
        <taxon>Hexacorallia</taxon>
        <taxon>Scleractinia</taxon>
        <taxon>Caryophylliina</taxon>
        <taxon>Caryophylliidae</taxon>
        <taxon>Desmophyllum</taxon>
    </lineage>
</organism>
<feature type="compositionally biased region" description="Polar residues" evidence="1">
    <location>
        <begin position="552"/>
        <end position="592"/>
    </location>
</feature>
<accession>A0A9W9Z495</accession>
<feature type="compositionally biased region" description="Polar residues" evidence="1">
    <location>
        <begin position="455"/>
        <end position="506"/>
    </location>
</feature>
<feature type="compositionally biased region" description="Low complexity" evidence="1">
    <location>
        <begin position="793"/>
        <end position="810"/>
    </location>
</feature>
<dbReference type="OrthoDB" id="337038at2759"/>
<feature type="compositionally biased region" description="Basic and acidic residues" evidence="1">
    <location>
        <begin position="84"/>
        <end position="97"/>
    </location>
</feature>
<protein>
    <submittedName>
        <fullName evidence="2">Uncharacterized protein</fullName>
    </submittedName>
</protein>
<feature type="compositionally biased region" description="Polar residues" evidence="1">
    <location>
        <begin position="1"/>
        <end position="20"/>
    </location>
</feature>
<dbReference type="AlphaFoldDB" id="A0A9W9Z495"/>
<feature type="compositionally biased region" description="Basic and acidic residues" evidence="1">
    <location>
        <begin position="507"/>
        <end position="516"/>
    </location>
</feature>
<feature type="compositionally biased region" description="Polar residues" evidence="1">
    <location>
        <begin position="616"/>
        <end position="632"/>
    </location>
</feature>
<feature type="compositionally biased region" description="Basic and acidic residues" evidence="1">
    <location>
        <begin position="526"/>
        <end position="551"/>
    </location>
</feature>
<feature type="compositionally biased region" description="Polar residues" evidence="1">
    <location>
        <begin position="722"/>
        <end position="752"/>
    </location>
</feature>